<evidence type="ECO:0000313" key="5">
    <source>
        <dbReference type="Proteomes" id="UP001108027"/>
    </source>
</evidence>
<evidence type="ECO:0000259" key="3">
    <source>
        <dbReference type="PROSITE" id="PS50263"/>
    </source>
</evidence>
<dbReference type="EMBL" id="JAJGNA010000005">
    <property type="protein sequence ID" value="MCC4308228.1"/>
    <property type="molecule type" value="Genomic_DNA"/>
</dbReference>
<dbReference type="PANTHER" id="PTHR23088">
    <property type="entry name" value="NITRILASE-RELATED"/>
    <property type="match status" value="1"/>
</dbReference>
<feature type="domain" description="CN hydrolase" evidence="3">
    <location>
        <begin position="10"/>
        <end position="260"/>
    </location>
</feature>
<proteinExistence type="inferred from homology"/>
<keyword evidence="2 4" id="KW-0378">Hydrolase</keyword>
<dbReference type="InterPro" id="IPR045254">
    <property type="entry name" value="Nit1/2_C-N_Hydrolase"/>
</dbReference>
<dbReference type="CDD" id="cd07572">
    <property type="entry name" value="nit"/>
    <property type="match status" value="1"/>
</dbReference>
<evidence type="ECO:0000256" key="2">
    <source>
        <dbReference type="ARBA" id="ARBA00022801"/>
    </source>
</evidence>
<dbReference type="Proteomes" id="UP001108027">
    <property type="component" value="Unassembled WGS sequence"/>
</dbReference>
<organism evidence="4 5">
    <name type="scientific">Alloalcanivorax marinus</name>
    <dbReference type="NCBI Taxonomy" id="1177169"/>
    <lineage>
        <taxon>Bacteria</taxon>
        <taxon>Pseudomonadati</taxon>
        <taxon>Pseudomonadota</taxon>
        <taxon>Gammaproteobacteria</taxon>
        <taxon>Oceanospirillales</taxon>
        <taxon>Alcanivoracaceae</taxon>
        <taxon>Alloalcanivorax</taxon>
    </lineage>
</organism>
<comment type="caution">
    <text evidence="4">The sequence shown here is derived from an EMBL/GenBank/DDBJ whole genome shotgun (WGS) entry which is preliminary data.</text>
</comment>
<dbReference type="SUPFAM" id="SSF56317">
    <property type="entry name" value="Carbon-nitrogen hydrolase"/>
    <property type="match status" value="1"/>
</dbReference>
<dbReference type="Gene3D" id="3.60.110.10">
    <property type="entry name" value="Carbon-nitrogen hydrolase"/>
    <property type="match status" value="1"/>
</dbReference>
<name>A0A9Q3UM05_9GAMM</name>
<dbReference type="InterPro" id="IPR036526">
    <property type="entry name" value="C-N_Hydrolase_sf"/>
</dbReference>
<accession>A0A9Q3UM05</accession>
<dbReference type="AlphaFoldDB" id="A0A9Q3UM05"/>
<evidence type="ECO:0000256" key="1">
    <source>
        <dbReference type="ARBA" id="ARBA00010613"/>
    </source>
</evidence>
<dbReference type="PROSITE" id="PS50263">
    <property type="entry name" value="CN_HYDROLASE"/>
    <property type="match status" value="1"/>
</dbReference>
<dbReference type="RefSeq" id="WP_228233490.1">
    <property type="nucleotide sequence ID" value="NZ_JAJGNA010000005.1"/>
</dbReference>
<protein>
    <submittedName>
        <fullName evidence="4">Carbon-nitrogen hydrolase family protein</fullName>
    </submittedName>
</protein>
<reference evidence="4" key="1">
    <citation type="submission" date="2021-10" db="EMBL/GenBank/DDBJ databases">
        <title>The diversity and Nitrogen Metabolism of Culturable Nitrate-Utilizing Bacteria Within the Oxygen Minimum Zone of the Changjiang (Yangtze River)Estuary.</title>
        <authorList>
            <person name="Zhang D."/>
            <person name="Zheng J."/>
            <person name="Liu S."/>
            <person name="He W."/>
        </authorList>
    </citation>
    <scope>NUCLEOTIDE SEQUENCE</scope>
    <source>
        <strain evidence="4">FXH-223</strain>
    </source>
</reference>
<comment type="similarity">
    <text evidence="1">Belongs to the carbon-nitrogen hydrolase superfamily. NIT1/NIT2 family.</text>
</comment>
<dbReference type="GO" id="GO:0016811">
    <property type="term" value="F:hydrolase activity, acting on carbon-nitrogen (but not peptide) bonds, in linear amides"/>
    <property type="evidence" value="ECO:0007669"/>
    <property type="project" value="InterPro"/>
</dbReference>
<evidence type="ECO:0000313" key="4">
    <source>
        <dbReference type="EMBL" id="MCC4308228.1"/>
    </source>
</evidence>
<dbReference type="PANTHER" id="PTHR23088:SF27">
    <property type="entry name" value="DEAMINATED GLUTATHIONE AMIDASE"/>
    <property type="match status" value="1"/>
</dbReference>
<keyword evidence="5" id="KW-1185">Reference proteome</keyword>
<gene>
    <name evidence="4" type="ORF">LL252_06550</name>
</gene>
<dbReference type="PROSITE" id="PS01227">
    <property type="entry name" value="UPF0012"/>
    <property type="match status" value="1"/>
</dbReference>
<dbReference type="InterPro" id="IPR001110">
    <property type="entry name" value="UPF0012_CS"/>
</dbReference>
<dbReference type="Pfam" id="PF00795">
    <property type="entry name" value="CN_hydrolase"/>
    <property type="match status" value="1"/>
</dbReference>
<dbReference type="InterPro" id="IPR003010">
    <property type="entry name" value="C-N_Hydrolase"/>
</dbReference>
<sequence length="286" mass="30015">MSNDVLNKAIQVAAVQMTSGTDTDTNLAAAGDALARAAEGGAELAVLPENFAGYGVDYRALGERHEALCQWLGERARALGLWVLGGSLPALTRPDGSPVPAPRVRPRAVLTAPDGTVAARYDKLHLFDADVADAQGRYRESDVFEGGDQVVVADVAGLRVGLAICYDLRFPLLTRALADAGADLIVYPSAFTATTGAAHWTVLLRAAAIQSGCYVLGANQCGRHSDKRASYGHSQLIDPWGRVVAEGGDAPGVVLGPVDPAVLQNVRAGLPVHTHQRFQVSGPYDL</sequence>